<evidence type="ECO:0000313" key="3">
    <source>
        <dbReference type="EMBL" id="GAB0056665.1"/>
    </source>
</evidence>
<proteinExistence type="predicted"/>
<dbReference type="PROSITE" id="PS51257">
    <property type="entry name" value="PROKAR_LIPOPROTEIN"/>
    <property type="match status" value="1"/>
</dbReference>
<protein>
    <recommendedName>
        <fullName evidence="5">DUF3035 domain-containing protein</fullName>
    </recommendedName>
</protein>
<dbReference type="RefSeq" id="WP_420904387.1">
    <property type="nucleotide sequence ID" value="NZ_BAAFGK010000004.1"/>
</dbReference>
<comment type="caution">
    <text evidence="3">The sequence shown here is derived from an EMBL/GenBank/DDBJ whole genome shotgun (WGS) entry which is preliminary data.</text>
</comment>
<accession>A0ABQ0C706</accession>
<keyword evidence="4" id="KW-1185">Reference proteome</keyword>
<feature type="chain" id="PRO_5045593647" description="DUF3035 domain-containing protein" evidence="2">
    <location>
        <begin position="27"/>
        <end position="122"/>
    </location>
</feature>
<keyword evidence="2" id="KW-0732">Signal</keyword>
<dbReference type="EMBL" id="BAAFGK010000004">
    <property type="protein sequence ID" value="GAB0056665.1"/>
    <property type="molecule type" value="Genomic_DNA"/>
</dbReference>
<feature type="compositionally biased region" description="Basic and acidic residues" evidence="1">
    <location>
        <begin position="93"/>
        <end position="108"/>
    </location>
</feature>
<evidence type="ECO:0000256" key="1">
    <source>
        <dbReference type="SAM" id="MobiDB-lite"/>
    </source>
</evidence>
<evidence type="ECO:0008006" key="5">
    <source>
        <dbReference type="Google" id="ProtNLM"/>
    </source>
</evidence>
<evidence type="ECO:0000256" key="2">
    <source>
        <dbReference type="SAM" id="SignalP"/>
    </source>
</evidence>
<evidence type="ECO:0000313" key="4">
    <source>
        <dbReference type="Proteomes" id="UP001628193"/>
    </source>
</evidence>
<name>A0ABQ0C706_9PROT</name>
<sequence length="122" mass="13237">MNDSSRSFPPVALAALLMLLSGCSSNFTMPWEQNMLDPSRIATREPLEIPPDLNTLPTNDPPEEPAGRVGDRRAGKDDSAPASARSILFKGQEPAREAKPLGRDEQERLPGWLGDGAARSKK</sequence>
<gene>
    <name evidence="3" type="ORF">SIID45300_00973</name>
</gene>
<feature type="region of interest" description="Disordered" evidence="1">
    <location>
        <begin position="38"/>
        <end position="122"/>
    </location>
</feature>
<dbReference type="Proteomes" id="UP001628193">
    <property type="component" value="Unassembled WGS sequence"/>
</dbReference>
<feature type="signal peptide" evidence="2">
    <location>
        <begin position="1"/>
        <end position="26"/>
    </location>
</feature>
<feature type="compositionally biased region" description="Basic and acidic residues" evidence="1">
    <location>
        <begin position="65"/>
        <end position="79"/>
    </location>
</feature>
<reference evidence="3 4" key="1">
    <citation type="submission" date="2024-09" db="EMBL/GenBank/DDBJ databases">
        <title>Draft genome sequence of Candidatus Magnetaquicoccaceae bacterium FCR-1.</title>
        <authorList>
            <person name="Shimoshige H."/>
            <person name="Shimamura S."/>
            <person name="Taoka A."/>
            <person name="Kobayashi H."/>
            <person name="Maekawa T."/>
        </authorList>
    </citation>
    <scope>NUCLEOTIDE SEQUENCE [LARGE SCALE GENOMIC DNA]</scope>
    <source>
        <strain evidence="3 4">FCR-1</strain>
    </source>
</reference>
<organism evidence="3 4">
    <name type="scientific">Candidatus Magnetaquiglobus chichijimensis</name>
    <dbReference type="NCBI Taxonomy" id="3141448"/>
    <lineage>
        <taxon>Bacteria</taxon>
        <taxon>Pseudomonadati</taxon>
        <taxon>Pseudomonadota</taxon>
        <taxon>Magnetococcia</taxon>
        <taxon>Magnetococcales</taxon>
        <taxon>Candidatus Magnetaquicoccaceae</taxon>
        <taxon>Candidatus Magnetaquiglobus</taxon>
    </lineage>
</organism>